<dbReference type="SUPFAM" id="SSF53067">
    <property type="entry name" value="Actin-like ATPase domain"/>
    <property type="match status" value="1"/>
</dbReference>
<dbReference type="RefSeq" id="WP_111373111.1">
    <property type="nucleotide sequence ID" value="NZ_CP029480.1"/>
</dbReference>
<dbReference type="GO" id="GO:0016301">
    <property type="term" value="F:kinase activity"/>
    <property type="evidence" value="ECO:0007669"/>
    <property type="project" value="UniProtKB-KW"/>
</dbReference>
<dbReference type="InterPro" id="IPR043129">
    <property type="entry name" value="ATPase_NBD"/>
</dbReference>
<comment type="pathway">
    <text evidence="1">Amino-sugar metabolism; 1,6-anhydro-N-acetylmuramate degradation.</text>
</comment>
<gene>
    <name evidence="1" type="primary">anmK</name>
    <name evidence="2" type="ORF">DJ013_16815</name>
</gene>
<comment type="pathway">
    <text evidence="1">Cell wall biogenesis; peptidoglycan recycling.</text>
</comment>
<dbReference type="Gene3D" id="3.30.420.40">
    <property type="match status" value="2"/>
</dbReference>
<dbReference type="KEGG" id="als:DJ013_16815"/>
<comment type="similarity">
    <text evidence="1">Belongs to the anhydro-N-acetylmuramic acid kinase family.</text>
</comment>
<protein>
    <recommendedName>
        <fullName evidence="1">Anhydro-N-acetylmuramic acid kinase</fullName>
        <ecNumber evidence="1">2.7.1.170</ecNumber>
    </recommendedName>
    <alternativeName>
        <fullName evidence="1">AnhMurNAc kinase</fullName>
    </alternativeName>
</protein>
<keyword evidence="1" id="KW-0808">Transferase</keyword>
<dbReference type="InterPro" id="IPR005338">
    <property type="entry name" value="Anhydro_N_Ac-Mur_kinase"/>
</dbReference>
<dbReference type="GO" id="GO:0005524">
    <property type="term" value="F:ATP binding"/>
    <property type="evidence" value="ECO:0007669"/>
    <property type="project" value="UniProtKB-UniRule"/>
</dbReference>
<dbReference type="PANTHER" id="PTHR30605:SF0">
    <property type="entry name" value="ANHYDRO-N-ACETYLMURAMIC ACID KINASE"/>
    <property type="match status" value="1"/>
</dbReference>
<evidence type="ECO:0000256" key="1">
    <source>
        <dbReference type="HAMAP-Rule" id="MF_01270"/>
    </source>
</evidence>
<keyword evidence="1" id="KW-0547">Nucleotide-binding</keyword>
<dbReference type="PANTHER" id="PTHR30605">
    <property type="entry name" value="ANHYDRO-N-ACETYLMURAMIC ACID KINASE"/>
    <property type="match status" value="1"/>
</dbReference>
<dbReference type="Proteomes" id="UP000249873">
    <property type="component" value="Chromosome"/>
</dbReference>
<keyword evidence="1" id="KW-0119">Carbohydrate metabolism</keyword>
<dbReference type="UniPathway" id="UPA00343"/>
<reference evidence="2 3" key="1">
    <citation type="submission" date="2018-05" db="EMBL/GenBank/DDBJ databases">
        <title>Complete genome sequence of Arcticibacterium luteifluviistationis SM1504T, a cytophagaceae bacterium isolated from Arctic surface seawater.</title>
        <authorList>
            <person name="Li Y."/>
            <person name="Qin Q.-L."/>
        </authorList>
    </citation>
    <scope>NUCLEOTIDE SEQUENCE [LARGE SCALE GENOMIC DNA]</scope>
    <source>
        <strain evidence="2 3">SM1504</strain>
    </source>
</reference>
<dbReference type="GO" id="GO:0016773">
    <property type="term" value="F:phosphotransferase activity, alcohol group as acceptor"/>
    <property type="evidence" value="ECO:0007669"/>
    <property type="project" value="UniProtKB-UniRule"/>
</dbReference>
<dbReference type="CDD" id="cd24050">
    <property type="entry name" value="ASKHA_NBD_ANMK"/>
    <property type="match status" value="1"/>
</dbReference>
<organism evidence="2 3">
    <name type="scientific">Arcticibacterium luteifluviistationis</name>
    <dbReference type="NCBI Taxonomy" id="1784714"/>
    <lineage>
        <taxon>Bacteria</taxon>
        <taxon>Pseudomonadati</taxon>
        <taxon>Bacteroidota</taxon>
        <taxon>Cytophagia</taxon>
        <taxon>Cytophagales</taxon>
        <taxon>Leadbetterellaceae</taxon>
        <taxon>Arcticibacterium</taxon>
    </lineage>
</organism>
<sequence>MNPQIEKLYQVSQKSSRLIIGLMSGTSMDGLDVALCRFHNAGKKTSVELLEFETVPFDKSVKSEIRKVFAKQSIDFPLLCMLNPWIGNMHGEMVNNCLRKWSINASKIDAIASHGQTVMHQPKRLHGLEKYPNSTLQIGDGDHMATKTGILTLSDFRQKHCATGGEGAPLALYGDYLLFSSNKENRVLINIGGIANFTYLPANGDFEKVFATDSGPGNTIIDAYVQQHFNLPFDENAAIAKKGNLNETLLKRLKEHKYFKEQVPKTTGPELFNLAYIDSLITHISHEDVLKTLCHFTADTLCDCIIQNVDLREQTSLYLSGGGMHNPLLVELIKQRLPNVVIDKMDVLGISGDAKEAVLFAALANETLSGETGFQKPNNGLGSFSMGKISLPN</sequence>
<dbReference type="AlphaFoldDB" id="A0A2Z4GG33"/>
<comment type="catalytic activity">
    <reaction evidence="1">
        <text>1,6-anhydro-N-acetyl-beta-muramate + ATP + H2O = N-acetyl-D-muramate 6-phosphate + ADP + H(+)</text>
        <dbReference type="Rhea" id="RHEA:24952"/>
        <dbReference type="ChEBI" id="CHEBI:15377"/>
        <dbReference type="ChEBI" id="CHEBI:15378"/>
        <dbReference type="ChEBI" id="CHEBI:30616"/>
        <dbReference type="ChEBI" id="CHEBI:58690"/>
        <dbReference type="ChEBI" id="CHEBI:58722"/>
        <dbReference type="ChEBI" id="CHEBI:456216"/>
        <dbReference type="EC" id="2.7.1.170"/>
    </reaction>
</comment>
<dbReference type="EC" id="2.7.1.170" evidence="1"/>
<proteinExistence type="inferred from homology"/>
<dbReference type="NCBIfam" id="NF007148">
    <property type="entry name" value="PRK09585.3-2"/>
    <property type="match status" value="1"/>
</dbReference>
<keyword evidence="3" id="KW-1185">Reference proteome</keyword>
<dbReference type="OrthoDB" id="9763949at2"/>
<keyword evidence="1" id="KW-0067">ATP-binding</keyword>
<dbReference type="UniPathway" id="UPA00544"/>
<dbReference type="GO" id="GO:0097175">
    <property type="term" value="P:1,6-anhydro-N-acetyl-beta-muramic acid catabolic process"/>
    <property type="evidence" value="ECO:0007669"/>
    <property type="project" value="UniProtKB-UniRule"/>
</dbReference>
<dbReference type="GO" id="GO:0009254">
    <property type="term" value="P:peptidoglycan turnover"/>
    <property type="evidence" value="ECO:0007669"/>
    <property type="project" value="UniProtKB-UniRule"/>
</dbReference>
<evidence type="ECO:0000313" key="2">
    <source>
        <dbReference type="EMBL" id="AWV99743.1"/>
    </source>
</evidence>
<accession>A0A2Z4GG33</accession>
<dbReference type="Pfam" id="PF03702">
    <property type="entry name" value="AnmK"/>
    <property type="match status" value="1"/>
</dbReference>
<keyword evidence="1 2" id="KW-0418">Kinase</keyword>
<dbReference type="GO" id="GO:0006040">
    <property type="term" value="P:amino sugar metabolic process"/>
    <property type="evidence" value="ECO:0007669"/>
    <property type="project" value="InterPro"/>
</dbReference>
<comment type="function">
    <text evidence="1">Catalyzes the specific phosphorylation of 1,6-anhydro-N-acetylmuramic acid (anhMurNAc) with the simultaneous cleavage of the 1,6-anhydro ring, generating MurNAc-6-P. Is required for the utilization of anhMurNAc either imported from the medium or derived from its own cell wall murein, and thus plays a role in cell wall recycling.</text>
</comment>
<dbReference type="EMBL" id="CP029480">
    <property type="protein sequence ID" value="AWV99743.1"/>
    <property type="molecule type" value="Genomic_DNA"/>
</dbReference>
<evidence type="ECO:0000313" key="3">
    <source>
        <dbReference type="Proteomes" id="UP000249873"/>
    </source>
</evidence>
<feature type="binding site" evidence="1">
    <location>
        <begin position="25"/>
        <end position="32"/>
    </location>
    <ligand>
        <name>ATP</name>
        <dbReference type="ChEBI" id="CHEBI:30616"/>
    </ligand>
</feature>
<dbReference type="HAMAP" id="MF_01270">
    <property type="entry name" value="AnhMurNAc_kinase"/>
    <property type="match status" value="1"/>
</dbReference>
<name>A0A2Z4GG33_9BACT</name>